<dbReference type="InterPro" id="IPR036412">
    <property type="entry name" value="HAD-like_sf"/>
</dbReference>
<dbReference type="SUPFAM" id="SSF56784">
    <property type="entry name" value="HAD-like"/>
    <property type="match status" value="1"/>
</dbReference>
<dbReference type="OrthoDB" id="27226at2759"/>
<evidence type="ECO:0000313" key="2">
    <source>
        <dbReference type="Proteomes" id="UP000030693"/>
    </source>
</evidence>
<dbReference type="GO" id="GO:0016791">
    <property type="term" value="F:phosphatase activity"/>
    <property type="evidence" value="ECO:0007669"/>
    <property type="project" value="TreeGrafter"/>
</dbReference>
<sequence>MTVVIATGRMTPGAVLHEHAIGLDCYVVTYNGARALTRGGRAGDQHHNPTRVLLPDRTEVPFDRPIPAAALAEDDACRAASAAFLAKTGVPPAVSIGGDVIFHTPLPLPVSIGLVEWALERGLPFNLYIDDVLYCDRRFKDTVSIQMYGCLGQVPHVVLDDALHFLRNHPSPSTKVILFTEDLKHSATVALEASMRKLVRQIAEAGAGGVPLPDAEVPTVVPAQFFVEALAPGINKGQGLRKLMAVLGAPDGPLPGTTVDNVVAFGDGENDLEFLQYAGLSVAMANAHETTAKGATYQSAFTNREAAVARELLALWRAGQFVVDASLAPAEGSEEELALLSE</sequence>
<dbReference type="AlphaFoldDB" id="A0A058Z5P6"/>
<dbReference type="Gene3D" id="3.30.1240.10">
    <property type="match status" value="1"/>
</dbReference>
<dbReference type="PANTHER" id="PTHR10000:SF8">
    <property type="entry name" value="HAD SUPERFAMILY HYDROLASE-LIKE, TYPE 3"/>
    <property type="match status" value="1"/>
</dbReference>
<gene>
    <name evidence="1" type="ORF">H696_04023</name>
</gene>
<dbReference type="Proteomes" id="UP000030693">
    <property type="component" value="Unassembled WGS sequence"/>
</dbReference>
<dbReference type="GeneID" id="20528748"/>
<dbReference type="GO" id="GO:0005829">
    <property type="term" value="C:cytosol"/>
    <property type="evidence" value="ECO:0007669"/>
    <property type="project" value="TreeGrafter"/>
</dbReference>
<keyword evidence="2" id="KW-1185">Reference proteome</keyword>
<dbReference type="InterPro" id="IPR023214">
    <property type="entry name" value="HAD_sf"/>
</dbReference>
<dbReference type="RefSeq" id="XP_009496169.1">
    <property type="nucleotide sequence ID" value="XM_009497894.1"/>
</dbReference>
<dbReference type="PROSITE" id="PS01229">
    <property type="entry name" value="COF_2"/>
    <property type="match status" value="1"/>
</dbReference>
<proteinExistence type="predicted"/>
<reference evidence="1" key="1">
    <citation type="submission" date="2013-04" db="EMBL/GenBank/DDBJ databases">
        <title>The Genome Sequence of Fonticula alba ATCC 38817.</title>
        <authorList>
            <consortium name="The Broad Institute Genomics Platform"/>
            <person name="Russ C."/>
            <person name="Cuomo C."/>
            <person name="Burger G."/>
            <person name="Gray M.W."/>
            <person name="Holland P.W.H."/>
            <person name="King N."/>
            <person name="Lang F.B.F."/>
            <person name="Roger A.J."/>
            <person name="Ruiz-Trillo I."/>
            <person name="Brown M."/>
            <person name="Walker B."/>
            <person name="Young S."/>
            <person name="Zeng Q."/>
            <person name="Gargeya S."/>
            <person name="Fitzgerald M."/>
            <person name="Haas B."/>
            <person name="Abouelleil A."/>
            <person name="Allen A.W."/>
            <person name="Alvarado L."/>
            <person name="Arachchi H.M."/>
            <person name="Berlin A.M."/>
            <person name="Chapman S.B."/>
            <person name="Gainer-Dewar J."/>
            <person name="Goldberg J."/>
            <person name="Griggs A."/>
            <person name="Gujja S."/>
            <person name="Hansen M."/>
            <person name="Howarth C."/>
            <person name="Imamovic A."/>
            <person name="Ireland A."/>
            <person name="Larimer J."/>
            <person name="McCowan C."/>
            <person name="Murphy C."/>
            <person name="Pearson M."/>
            <person name="Poon T.W."/>
            <person name="Priest M."/>
            <person name="Roberts A."/>
            <person name="Saif S."/>
            <person name="Shea T."/>
            <person name="Sisk P."/>
            <person name="Sykes S."/>
            <person name="Wortman J."/>
            <person name="Nusbaum C."/>
            <person name="Birren B."/>
        </authorList>
    </citation>
    <scope>NUCLEOTIDE SEQUENCE [LARGE SCALE GENOMIC DNA]</scope>
    <source>
        <strain evidence="1">ATCC 38817</strain>
    </source>
</reference>
<name>A0A058Z5P6_FONAL</name>
<dbReference type="PANTHER" id="PTHR10000">
    <property type="entry name" value="PHOSPHOSERINE PHOSPHATASE"/>
    <property type="match status" value="1"/>
</dbReference>
<protein>
    <submittedName>
        <fullName evidence="1">Uncharacterized protein</fullName>
    </submittedName>
</protein>
<dbReference type="EMBL" id="KB932206">
    <property type="protein sequence ID" value="KCV69604.1"/>
    <property type="molecule type" value="Genomic_DNA"/>
</dbReference>
<dbReference type="Gene3D" id="3.40.50.1000">
    <property type="entry name" value="HAD superfamily/HAD-like"/>
    <property type="match status" value="1"/>
</dbReference>
<dbReference type="STRING" id="691883.A0A058Z5P6"/>
<dbReference type="GO" id="GO:0000287">
    <property type="term" value="F:magnesium ion binding"/>
    <property type="evidence" value="ECO:0007669"/>
    <property type="project" value="TreeGrafter"/>
</dbReference>
<organism evidence="1">
    <name type="scientific">Fonticula alba</name>
    <name type="common">Slime mold</name>
    <dbReference type="NCBI Taxonomy" id="691883"/>
    <lineage>
        <taxon>Eukaryota</taxon>
        <taxon>Rotosphaerida</taxon>
        <taxon>Fonticulaceae</taxon>
        <taxon>Fonticula</taxon>
    </lineage>
</organism>
<dbReference type="Pfam" id="PF08282">
    <property type="entry name" value="Hydrolase_3"/>
    <property type="match status" value="1"/>
</dbReference>
<accession>A0A058Z5P6</accession>
<evidence type="ECO:0000313" key="1">
    <source>
        <dbReference type="EMBL" id="KCV69604.1"/>
    </source>
</evidence>